<protein>
    <submittedName>
        <fullName evidence="3">dCTP deaminase dUTPase</fullName>
    </submittedName>
</protein>
<proteinExistence type="predicted"/>
<evidence type="ECO:0000256" key="2">
    <source>
        <dbReference type="ARBA" id="ARBA00023080"/>
    </source>
</evidence>
<dbReference type="InterPro" id="IPR033704">
    <property type="entry name" value="dUTPase_trimeric"/>
</dbReference>
<organism evidence="3">
    <name type="scientific">Siphoviridae sp. ctjKY6</name>
    <dbReference type="NCBI Taxonomy" id="2825631"/>
    <lineage>
        <taxon>Viruses</taxon>
        <taxon>Duplodnaviria</taxon>
        <taxon>Heunggongvirae</taxon>
        <taxon>Uroviricota</taxon>
        <taxon>Caudoviricetes</taxon>
    </lineage>
</organism>
<evidence type="ECO:0000313" key="3">
    <source>
        <dbReference type="EMBL" id="DAF99384.1"/>
    </source>
</evidence>
<name>A0A8S5UY13_9CAUD</name>
<dbReference type="GO" id="GO:0015949">
    <property type="term" value="P:nucleobase-containing small molecule interconversion"/>
    <property type="evidence" value="ECO:0007669"/>
    <property type="project" value="TreeGrafter"/>
</dbReference>
<dbReference type="GO" id="GO:0008829">
    <property type="term" value="F:dCTP deaminase activity"/>
    <property type="evidence" value="ECO:0007669"/>
    <property type="project" value="InterPro"/>
</dbReference>
<accession>A0A8S5UY13</accession>
<dbReference type="Pfam" id="PF22769">
    <property type="entry name" value="DCD"/>
    <property type="match status" value="1"/>
</dbReference>
<dbReference type="EMBL" id="BK016165">
    <property type="protein sequence ID" value="DAF99384.1"/>
    <property type="molecule type" value="Genomic_DNA"/>
</dbReference>
<dbReference type="GO" id="GO:0006229">
    <property type="term" value="P:dUTP biosynthetic process"/>
    <property type="evidence" value="ECO:0007669"/>
    <property type="project" value="InterPro"/>
</dbReference>
<reference evidence="3" key="1">
    <citation type="journal article" date="2021" name="Proc. Natl. Acad. Sci. U.S.A.">
        <title>A Catalog of Tens of Thousands of Viruses from Human Metagenomes Reveals Hidden Associations with Chronic Diseases.</title>
        <authorList>
            <person name="Tisza M.J."/>
            <person name="Buck C.B."/>
        </authorList>
    </citation>
    <scope>NUCLEOTIDE SEQUENCE</scope>
    <source>
        <strain evidence="3">CtjKY6</strain>
    </source>
</reference>
<dbReference type="Gene3D" id="2.70.40.10">
    <property type="match status" value="1"/>
</dbReference>
<dbReference type="InterPro" id="IPR011962">
    <property type="entry name" value="dCTP_deaminase"/>
</dbReference>
<evidence type="ECO:0000256" key="1">
    <source>
        <dbReference type="ARBA" id="ARBA00022801"/>
    </source>
</evidence>
<keyword evidence="2" id="KW-0546">Nucleotide metabolism</keyword>
<sequence>MLSDGDIREIALEYGNYRPLVSPFDEDSLQPASYDVHLSPYLVDPFDSHRRGLIYHDDAVPYFVLPPNELWLGETSEWFNLPSDVAAKVEGRSSWGRLGLMTHITAGFVDPGFKGTITLELYNIGKHPLRLPVTHHRRDSVTMGVEPIAQVGFFDLVTASEKPYDVRGHYVNQEGPTQSKLSRFVRWSDAR</sequence>
<dbReference type="InterPro" id="IPR036157">
    <property type="entry name" value="dUTPase-like_sf"/>
</dbReference>
<keyword evidence="1" id="KW-0378">Hydrolase</keyword>
<dbReference type="PANTHER" id="PTHR42680:SF3">
    <property type="entry name" value="DCTP DEAMINASE"/>
    <property type="match status" value="1"/>
</dbReference>
<dbReference type="PANTHER" id="PTHR42680">
    <property type="entry name" value="DCTP DEAMINASE"/>
    <property type="match status" value="1"/>
</dbReference>
<dbReference type="CDD" id="cd07557">
    <property type="entry name" value="trimeric_dUTPase"/>
    <property type="match status" value="1"/>
</dbReference>
<dbReference type="SUPFAM" id="SSF51283">
    <property type="entry name" value="dUTPase-like"/>
    <property type="match status" value="1"/>
</dbReference>
<dbReference type="NCBIfam" id="TIGR02274">
    <property type="entry name" value="dCTP_deam"/>
    <property type="match status" value="1"/>
</dbReference>